<organism evidence="1 2">
    <name type="scientific">Larinioides sclopetarius</name>
    <dbReference type="NCBI Taxonomy" id="280406"/>
    <lineage>
        <taxon>Eukaryota</taxon>
        <taxon>Metazoa</taxon>
        <taxon>Ecdysozoa</taxon>
        <taxon>Arthropoda</taxon>
        <taxon>Chelicerata</taxon>
        <taxon>Arachnida</taxon>
        <taxon>Araneae</taxon>
        <taxon>Araneomorphae</taxon>
        <taxon>Entelegynae</taxon>
        <taxon>Araneoidea</taxon>
        <taxon>Araneidae</taxon>
        <taxon>Larinioides</taxon>
    </lineage>
</organism>
<accession>A0AAV1Z8A0</accession>
<dbReference type="Proteomes" id="UP001497382">
    <property type="component" value="Unassembled WGS sequence"/>
</dbReference>
<comment type="caution">
    <text evidence="1">The sequence shown here is derived from an EMBL/GenBank/DDBJ whole genome shotgun (WGS) entry which is preliminary data.</text>
</comment>
<sequence length="75" mass="8709">MDSGELHFYRVRVRGRTCKSCNLIAEEYVSSSVSDDGRKLARFIQDIEKFHDHQLCRLCVCALLNTYLENQVKAQ</sequence>
<protein>
    <submittedName>
        <fullName evidence="1">Uncharacterized protein</fullName>
    </submittedName>
</protein>
<dbReference type="EMBL" id="CAXIEN010000030">
    <property type="protein sequence ID" value="CAL1267904.1"/>
    <property type="molecule type" value="Genomic_DNA"/>
</dbReference>
<keyword evidence="2" id="KW-1185">Reference proteome</keyword>
<name>A0AAV1Z8A0_9ARAC</name>
<gene>
    <name evidence="1" type="ORF">LARSCL_LOCUS3890</name>
</gene>
<evidence type="ECO:0000313" key="1">
    <source>
        <dbReference type="EMBL" id="CAL1267904.1"/>
    </source>
</evidence>
<evidence type="ECO:0000313" key="2">
    <source>
        <dbReference type="Proteomes" id="UP001497382"/>
    </source>
</evidence>
<dbReference type="AlphaFoldDB" id="A0AAV1Z8A0"/>
<proteinExistence type="predicted"/>
<reference evidence="1 2" key="1">
    <citation type="submission" date="2024-04" db="EMBL/GenBank/DDBJ databases">
        <authorList>
            <person name="Rising A."/>
            <person name="Reimegard J."/>
            <person name="Sonavane S."/>
            <person name="Akerstrom W."/>
            <person name="Nylinder S."/>
            <person name="Hedman E."/>
            <person name="Kallberg Y."/>
        </authorList>
    </citation>
    <scope>NUCLEOTIDE SEQUENCE [LARGE SCALE GENOMIC DNA]</scope>
</reference>